<gene>
    <name evidence="13" type="ORF">H920_14427</name>
</gene>
<dbReference type="InterPro" id="IPR009078">
    <property type="entry name" value="Ferritin-like_SF"/>
</dbReference>
<evidence type="ECO:0000256" key="7">
    <source>
        <dbReference type="ARBA" id="ARBA00023228"/>
    </source>
</evidence>
<evidence type="ECO:0000256" key="5">
    <source>
        <dbReference type="ARBA" id="ARBA00022723"/>
    </source>
</evidence>
<evidence type="ECO:0000313" key="13">
    <source>
        <dbReference type="EMBL" id="KFO24297.1"/>
    </source>
</evidence>
<evidence type="ECO:0000256" key="4">
    <source>
        <dbReference type="ARBA" id="ARBA00022490"/>
    </source>
</evidence>
<dbReference type="SUPFAM" id="SSF47240">
    <property type="entry name" value="Ferritin-like"/>
    <property type="match status" value="1"/>
</dbReference>
<evidence type="ECO:0000259" key="12">
    <source>
        <dbReference type="PROSITE" id="PS50905"/>
    </source>
</evidence>
<comment type="subcellular location">
    <subcellularLocation>
        <location evidence="9">Autolysosome</location>
    </subcellularLocation>
    <subcellularLocation>
        <location evidence="1">Cytoplasm</location>
    </subcellularLocation>
</comment>
<evidence type="ECO:0000256" key="8">
    <source>
        <dbReference type="ARBA" id="ARBA00023329"/>
    </source>
</evidence>
<keyword evidence="8" id="KW-0968">Cytoplasmic vesicle</keyword>
<dbReference type="GO" id="GO:0008198">
    <property type="term" value="F:ferrous iron binding"/>
    <property type="evidence" value="ECO:0007669"/>
    <property type="project" value="TreeGrafter"/>
</dbReference>
<sequence>MTSQIHQNYSTEVEAAVNRLVNLHLRASYTYLSLGYYFDRDDVALAGVGHFFCELAKGKGEGTEPLLKMQNQPGGRVLFQDVQKPSEDEWGKTLDAMEASLALENLNQALLDLYALGSAKTDPHLCDFLENHLLDEEVKLIKKIGDHLTNLRRLAGPQAGLGKYLFERFTLKHD</sequence>
<evidence type="ECO:0000313" key="14">
    <source>
        <dbReference type="Proteomes" id="UP000028990"/>
    </source>
</evidence>
<protein>
    <recommendedName>
        <fullName evidence="11">Ferritin</fullName>
    </recommendedName>
</protein>
<dbReference type="EMBL" id="KN123629">
    <property type="protein sequence ID" value="KFO24297.1"/>
    <property type="molecule type" value="Genomic_DNA"/>
</dbReference>
<dbReference type="OMA" id="WDAMEAT"/>
<dbReference type="STRING" id="885580.ENSFDAP00000011457"/>
<dbReference type="CDD" id="cd00904">
    <property type="entry name" value="Ferritin"/>
    <property type="match status" value="1"/>
</dbReference>
<dbReference type="GO" id="GO:0031410">
    <property type="term" value="C:cytoplasmic vesicle"/>
    <property type="evidence" value="ECO:0007669"/>
    <property type="project" value="UniProtKB-KW"/>
</dbReference>
<keyword evidence="4" id="KW-0963">Cytoplasm</keyword>
<dbReference type="GO" id="GO:0006826">
    <property type="term" value="P:iron ion transport"/>
    <property type="evidence" value="ECO:0007669"/>
    <property type="project" value="InterPro"/>
</dbReference>
<dbReference type="FunFam" id="1.20.1260.10:FF:000009">
    <property type="entry name" value="Ferritin light chain"/>
    <property type="match status" value="1"/>
</dbReference>
<dbReference type="Proteomes" id="UP000028990">
    <property type="component" value="Unassembled WGS sequence"/>
</dbReference>
<evidence type="ECO:0000256" key="9">
    <source>
        <dbReference type="ARBA" id="ARBA00044942"/>
    </source>
</evidence>
<dbReference type="AlphaFoldDB" id="A0A091D003"/>
<evidence type="ECO:0000256" key="6">
    <source>
        <dbReference type="ARBA" id="ARBA00023004"/>
    </source>
</evidence>
<evidence type="ECO:0000256" key="3">
    <source>
        <dbReference type="ARBA" id="ARBA00022434"/>
    </source>
</evidence>
<feature type="domain" description="Ferritin-like diiron" evidence="12">
    <location>
        <begin position="7"/>
        <end position="155"/>
    </location>
</feature>
<dbReference type="InterPro" id="IPR008331">
    <property type="entry name" value="Ferritin_DPS_dom"/>
</dbReference>
<keyword evidence="14" id="KW-1185">Reference proteome</keyword>
<dbReference type="PANTHER" id="PTHR11431">
    <property type="entry name" value="FERRITIN"/>
    <property type="match status" value="1"/>
</dbReference>
<comment type="function">
    <text evidence="11">Stores iron in a soluble, non-toxic, readily available form. Important for iron homeostasis. Iron is taken up in the ferrous form and deposited as ferric hydroxides after oxidation.</text>
</comment>
<dbReference type="Gene3D" id="1.20.1260.10">
    <property type="match status" value="1"/>
</dbReference>
<keyword evidence="6 10" id="KW-0408">Iron</keyword>
<accession>A0A091D003</accession>
<dbReference type="GO" id="GO:0006879">
    <property type="term" value="P:intracellular iron ion homeostasis"/>
    <property type="evidence" value="ECO:0007669"/>
    <property type="project" value="UniProtKB-KW"/>
</dbReference>
<comment type="similarity">
    <text evidence="2 11">Belongs to the ferritin family.</text>
</comment>
<dbReference type="OrthoDB" id="186462at2759"/>
<name>A0A091D003_FUKDA</name>
<dbReference type="GO" id="GO:0008199">
    <property type="term" value="F:ferric iron binding"/>
    <property type="evidence" value="ECO:0007669"/>
    <property type="project" value="InterPro"/>
</dbReference>
<dbReference type="PROSITE" id="PS50905">
    <property type="entry name" value="FERRITIN_LIKE"/>
    <property type="match status" value="1"/>
</dbReference>
<evidence type="ECO:0000256" key="10">
    <source>
        <dbReference type="PIRSR" id="PIRSR601519-1"/>
    </source>
</evidence>
<proteinExistence type="inferred from homology"/>
<dbReference type="GO" id="GO:0044754">
    <property type="term" value="C:autolysosome"/>
    <property type="evidence" value="ECO:0007669"/>
    <property type="project" value="UniProtKB-SubCell"/>
</dbReference>
<dbReference type="PANTHER" id="PTHR11431:SF47">
    <property type="entry name" value="FERRITIN LIGHT CHAIN"/>
    <property type="match status" value="1"/>
</dbReference>
<keyword evidence="7" id="KW-0458">Lysosome</keyword>
<feature type="binding site" evidence="10">
    <location>
        <position position="104"/>
    </location>
    <ligand>
        <name>Fe cation</name>
        <dbReference type="ChEBI" id="CHEBI:24875"/>
        <label>1</label>
    </ligand>
</feature>
<dbReference type="InterPro" id="IPR001519">
    <property type="entry name" value="Ferritin"/>
</dbReference>
<evidence type="ECO:0000256" key="2">
    <source>
        <dbReference type="ARBA" id="ARBA00007513"/>
    </source>
</evidence>
<evidence type="ECO:0000256" key="11">
    <source>
        <dbReference type="RuleBase" id="RU361145"/>
    </source>
</evidence>
<dbReference type="InterPro" id="IPR009040">
    <property type="entry name" value="Ferritin-like_diiron"/>
</dbReference>
<reference evidence="13 14" key="1">
    <citation type="submission" date="2013-11" db="EMBL/GenBank/DDBJ databases">
        <title>The Damaraland mole rat (Fukomys damarensis) genome and evolution of African mole rats.</title>
        <authorList>
            <person name="Gladyshev V.N."/>
            <person name="Fang X."/>
        </authorList>
    </citation>
    <scope>NUCLEOTIDE SEQUENCE [LARGE SCALE GENOMIC DNA]</scope>
    <source>
        <tissue evidence="13">Liver</tissue>
    </source>
</reference>
<dbReference type="InterPro" id="IPR012347">
    <property type="entry name" value="Ferritin-like"/>
</dbReference>
<keyword evidence="5 10" id="KW-0479">Metal-binding</keyword>
<keyword evidence="3 11" id="KW-0409">Iron storage</keyword>
<dbReference type="Pfam" id="PF00210">
    <property type="entry name" value="Ferritin"/>
    <property type="match status" value="1"/>
</dbReference>
<organism evidence="13 14">
    <name type="scientific">Fukomys damarensis</name>
    <name type="common">Damaraland mole rat</name>
    <name type="synonym">Cryptomys damarensis</name>
    <dbReference type="NCBI Taxonomy" id="885580"/>
    <lineage>
        <taxon>Eukaryota</taxon>
        <taxon>Metazoa</taxon>
        <taxon>Chordata</taxon>
        <taxon>Craniata</taxon>
        <taxon>Vertebrata</taxon>
        <taxon>Euteleostomi</taxon>
        <taxon>Mammalia</taxon>
        <taxon>Eutheria</taxon>
        <taxon>Euarchontoglires</taxon>
        <taxon>Glires</taxon>
        <taxon>Rodentia</taxon>
        <taxon>Hystricomorpha</taxon>
        <taxon>Bathyergidae</taxon>
        <taxon>Fukomys</taxon>
    </lineage>
</organism>
<evidence type="ECO:0000256" key="1">
    <source>
        <dbReference type="ARBA" id="ARBA00004496"/>
    </source>
</evidence>